<accession>A0ABQ8H5I9</accession>
<name>A0ABQ8H5I9_9ROSI</name>
<dbReference type="InterPro" id="IPR040256">
    <property type="entry name" value="At4g02000-like"/>
</dbReference>
<dbReference type="PANTHER" id="PTHR31286">
    <property type="entry name" value="GLYCINE-RICH CELL WALL STRUCTURAL PROTEIN 1.8-LIKE"/>
    <property type="match status" value="1"/>
</dbReference>
<dbReference type="PANTHER" id="PTHR31286:SF167">
    <property type="entry name" value="OS09G0268800 PROTEIN"/>
    <property type="match status" value="1"/>
</dbReference>
<protein>
    <recommendedName>
        <fullName evidence="3">CCHC-type domain-containing protein</fullName>
    </recommendedName>
</protein>
<keyword evidence="2" id="KW-1185">Reference proteome</keyword>
<reference evidence="1 2" key="1">
    <citation type="submission" date="2021-02" db="EMBL/GenBank/DDBJ databases">
        <title>Plant Genome Project.</title>
        <authorList>
            <person name="Zhang R.-G."/>
        </authorList>
    </citation>
    <scope>NUCLEOTIDE SEQUENCE [LARGE SCALE GENOMIC DNA]</scope>
    <source>
        <tissue evidence="1">Leaves</tissue>
    </source>
</reference>
<proteinExistence type="predicted"/>
<evidence type="ECO:0000313" key="2">
    <source>
        <dbReference type="Proteomes" id="UP000827721"/>
    </source>
</evidence>
<comment type="caution">
    <text evidence="1">The sequence shown here is derived from an EMBL/GenBank/DDBJ whole genome shotgun (WGS) entry which is preliminary data.</text>
</comment>
<gene>
    <name evidence="1" type="ORF">JRO89_XS14G0166400</name>
</gene>
<evidence type="ECO:0008006" key="3">
    <source>
        <dbReference type="Google" id="ProtNLM"/>
    </source>
</evidence>
<organism evidence="1 2">
    <name type="scientific">Xanthoceras sorbifolium</name>
    <dbReference type="NCBI Taxonomy" id="99658"/>
    <lineage>
        <taxon>Eukaryota</taxon>
        <taxon>Viridiplantae</taxon>
        <taxon>Streptophyta</taxon>
        <taxon>Embryophyta</taxon>
        <taxon>Tracheophyta</taxon>
        <taxon>Spermatophyta</taxon>
        <taxon>Magnoliopsida</taxon>
        <taxon>eudicotyledons</taxon>
        <taxon>Gunneridae</taxon>
        <taxon>Pentapetalae</taxon>
        <taxon>rosids</taxon>
        <taxon>malvids</taxon>
        <taxon>Sapindales</taxon>
        <taxon>Sapindaceae</taxon>
        <taxon>Xanthoceroideae</taxon>
        <taxon>Xanthoceras</taxon>
    </lineage>
</organism>
<dbReference type="Proteomes" id="UP000827721">
    <property type="component" value="Unassembled WGS sequence"/>
</dbReference>
<dbReference type="EMBL" id="JAFEMO010000014">
    <property type="protein sequence ID" value="KAH7548565.1"/>
    <property type="molecule type" value="Genomic_DNA"/>
</dbReference>
<evidence type="ECO:0000313" key="1">
    <source>
        <dbReference type="EMBL" id="KAH7548565.1"/>
    </source>
</evidence>
<sequence length="401" mass="45146">MDDIEVVVIRGNTFVLHIRTTADHRLVLMEGPWCFDKTLIVLEEPVELENIALMRFDKVDFWVQIHNIPLLSMTQDIGRFQRELIGPVKDVDVGALGDCLGKYLRVRVQDDPSKPLKQLLQVDLDGTCEVNVPLLRYKQLPNFYCHCGLVGHLVQDCIELEQAELCSKPSQDYGLWLRASNSSRLLPLRSRQDFSKKADETLRAVSGEVNHFGVKQSMVQDQRKAVLPTMVSLEETTRDSFLQEGDRNRSPSLTLHEKSSVHVEQAIGLHGVLSIPIPSNVNEIFTFSFSRLGTNTKAAFSNMEVLGSSTKMVVFCPNLISQEDSHVDGVGVQPEGKIIRNERWKRLASKDMVFNTGFDQIPISGKHVSKDDEVVLRAIIKIMKSISPLSIVENDLSDRLS</sequence>